<evidence type="ECO:0000259" key="6">
    <source>
        <dbReference type="PROSITE" id="PS50158"/>
    </source>
</evidence>
<evidence type="ECO:0000313" key="7">
    <source>
        <dbReference type="EMBL" id="KYN16061.1"/>
    </source>
</evidence>
<dbReference type="AlphaFoldDB" id="A0A151J262"/>
<proteinExistence type="predicted"/>
<dbReference type="STRING" id="471704.A0A151J262"/>
<evidence type="ECO:0000256" key="2">
    <source>
        <dbReference type="ARBA" id="ARBA00022695"/>
    </source>
</evidence>
<protein>
    <submittedName>
        <fullName evidence="7">Gag polyprotein</fullName>
    </submittedName>
</protein>
<keyword evidence="5" id="KW-0862">Zinc</keyword>
<keyword evidence="5" id="KW-0479">Metal-binding</keyword>
<keyword evidence="5" id="KW-0863">Zinc-finger</keyword>
<keyword evidence="8" id="KW-1185">Reference proteome</keyword>
<dbReference type="GO" id="GO:0016779">
    <property type="term" value="F:nucleotidyltransferase activity"/>
    <property type="evidence" value="ECO:0007669"/>
    <property type="project" value="UniProtKB-KW"/>
</dbReference>
<keyword evidence="3" id="KW-0540">Nuclease</keyword>
<dbReference type="EMBL" id="KQ980436">
    <property type="protein sequence ID" value="KYN16061.1"/>
    <property type="molecule type" value="Genomic_DNA"/>
</dbReference>
<dbReference type="InterPro" id="IPR050951">
    <property type="entry name" value="Retrovirus_Pol_polyprotein"/>
</dbReference>
<feature type="non-terminal residue" evidence="7">
    <location>
        <position position="1"/>
    </location>
</feature>
<keyword evidence="1" id="KW-0808">Transferase</keyword>
<dbReference type="GO" id="GO:0003676">
    <property type="term" value="F:nucleic acid binding"/>
    <property type="evidence" value="ECO:0007669"/>
    <property type="project" value="InterPro"/>
</dbReference>
<dbReference type="CDD" id="cd00303">
    <property type="entry name" value="retropepsin_like"/>
    <property type="match status" value="1"/>
</dbReference>
<dbReference type="Proteomes" id="UP000078492">
    <property type="component" value="Unassembled WGS sequence"/>
</dbReference>
<gene>
    <name evidence="7" type="ORF">ALC57_11691</name>
</gene>
<dbReference type="Gene3D" id="2.40.70.10">
    <property type="entry name" value="Acid Proteases"/>
    <property type="match status" value="1"/>
</dbReference>
<dbReference type="SUPFAM" id="SSF50630">
    <property type="entry name" value="Acid proteases"/>
    <property type="match status" value="1"/>
</dbReference>
<reference evidence="7 8" key="1">
    <citation type="submission" date="2015-09" db="EMBL/GenBank/DDBJ databases">
        <title>Trachymyrmex cornetzi WGS genome.</title>
        <authorList>
            <person name="Nygaard S."/>
            <person name="Hu H."/>
            <person name="Boomsma J."/>
            <person name="Zhang G."/>
        </authorList>
    </citation>
    <scope>NUCLEOTIDE SEQUENCE [LARGE SCALE GENOMIC DNA]</scope>
    <source>
        <strain evidence="7">Tcor2-1</strain>
        <tissue evidence="7">Whole body</tissue>
    </source>
</reference>
<keyword evidence="4" id="KW-0255">Endonuclease</keyword>
<dbReference type="Pfam" id="PF00098">
    <property type="entry name" value="zf-CCHC"/>
    <property type="match status" value="1"/>
</dbReference>
<keyword evidence="2" id="KW-0548">Nucleotidyltransferase</keyword>
<dbReference type="InterPro" id="IPR036875">
    <property type="entry name" value="Znf_CCHC_sf"/>
</dbReference>
<dbReference type="InterPro" id="IPR021109">
    <property type="entry name" value="Peptidase_aspartic_dom_sf"/>
</dbReference>
<dbReference type="InterPro" id="IPR001878">
    <property type="entry name" value="Znf_CCHC"/>
</dbReference>
<keyword evidence="4" id="KW-0378">Hydrolase</keyword>
<dbReference type="SMART" id="SM00343">
    <property type="entry name" value="ZnF_C2HC"/>
    <property type="match status" value="2"/>
</dbReference>
<evidence type="ECO:0000256" key="4">
    <source>
        <dbReference type="ARBA" id="ARBA00022759"/>
    </source>
</evidence>
<organism evidence="7 8">
    <name type="scientific">Trachymyrmex cornetzi</name>
    <dbReference type="NCBI Taxonomy" id="471704"/>
    <lineage>
        <taxon>Eukaryota</taxon>
        <taxon>Metazoa</taxon>
        <taxon>Ecdysozoa</taxon>
        <taxon>Arthropoda</taxon>
        <taxon>Hexapoda</taxon>
        <taxon>Insecta</taxon>
        <taxon>Pterygota</taxon>
        <taxon>Neoptera</taxon>
        <taxon>Endopterygota</taxon>
        <taxon>Hymenoptera</taxon>
        <taxon>Apocrita</taxon>
        <taxon>Aculeata</taxon>
        <taxon>Formicoidea</taxon>
        <taxon>Formicidae</taxon>
        <taxon>Myrmicinae</taxon>
        <taxon>Trachymyrmex</taxon>
    </lineage>
</organism>
<evidence type="ECO:0000256" key="5">
    <source>
        <dbReference type="PROSITE-ProRule" id="PRU00047"/>
    </source>
</evidence>
<sequence>LTFRDVEESLETFNGDDKVNVKRWIKDFEEMAVLYIVDSHAVHQELLRRKKKSDESFQGYIYKMLEIAAQADVDTRSVIQYIIEGVPDDPINKTVLHGAKTIRELKERFIQYEAIKTEGKSKTKQSKLDEKKKTIRGDASSAEKKRCFNCGDKNHVSKECPMKDKEVKCNQYGHIAKLCKGVSTPKETACIIAKSPQQKQIKQVEIVNQCFTSIIDTGSDLSLINRDCYEKIGCPKLDNKINFDGSGAPNNRTHGSFVTNIVIDGETYKITFHVVDNEIMKHTILIGADFLNLDELYSVKGQVTIRKIPESSTNANDLDTPEVLKVDVVETIDPFDFSYISDKDARREIEGVARNYEPKKTRDIGVKMTLVLKDDIPVYQRARRLSPSDKEVEKQLEA</sequence>
<feature type="domain" description="CCHC-type" evidence="6">
    <location>
        <begin position="146"/>
        <end position="161"/>
    </location>
</feature>
<accession>A0A151J262</accession>
<name>A0A151J262_9HYME</name>
<dbReference type="Gene3D" id="4.10.60.10">
    <property type="entry name" value="Zinc finger, CCHC-type"/>
    <property type="match status" value="1"/>
</dbReference>
<evidence type="ECO:0000256" key="3">
    <source>
        <dbReference type="ARBA" id="ARBA00022722"/>
    </source>
</evidence>
<dbReference type="GO" id="GO:0008270">
    <property type="term" value="F:zinc ion binding"/>
    <property type="evidence" value="ECO:0007669"/>
    <property type="project" value="UniProtKB-KW"/>
</dbReference>
<dbReference type="PANTHER" id="PTHR37984">
    <property type="entry name" value="PROTEIN CBG26694"/>
    <property type="match status" value="1"/>
</dbReference>
<evidence type="ECO:0000313" key="8">
    <source>
        <dbReference type="Proteomes" id="UP000078492"/>
    </source>
</evidence>
<evidence type="ECO:0000256" key="1">
    <source>
        <dbReference type="ARBA" id="ARBA00022679"/>
    </source>
</evidence>
<dbReference type="PROSITE" id="PS50158">
    <property type="entry name" value="ZF_CCHC"/>
    <property type="match status" value="1"/>
</dbReference>
<dbReference type="GO" id="GO:0004519">
    <property type="term" value="F:endonuclease activity"/>
    <property type="evidence" value="ECO:0007669"/>
    <property type="project" value="UniProtKB-KW"/>
</dbReference>
<dbReference type="PANTHER" id="PTHR37984:SF5">
    <property type="entry name" value="PROTEIN NYNRIN-LIKE"/>
    <property type="match status" value="1"/>
</dbReference>
<dbReference type="SUPFAM" id="SSF57756">
    <property type="entry name" value="Retrovirus zinc finger-like domains"/>
    <property type="match status" value="1"/>
</dbReference>